<protein>
    <submittedName>
        <fullName evidence="1">Uncharacterized protein</fullName>
    </submittedName>
</protein>
<sequence>IKRGDAIVIGHKIPKSNFKKIHMVDTKAARKWAKDNVKGIPLVFHKQ</sequence>
<organism evidence="1">
    <name type="scientific">marine sediment metagenome</name>
    <dbReference type="NCBI Taxonomy" id="412755"/>
    <lineage>
        <taxon>unclassified sequences</taxon>
        <taxon>metagenomes</taxon>
        <taxon>ecological metagenomes</taxon>
    </lineage>
</organism>
<dbReference type="AlphaFoldDB" id="X0XBT0"/>
<accession>X0XBT0</accession>
<comment type="caution">
    <text evidence="1">The sequence shown here is derived from an EMBL/GenBank/DDBJ whole genome shotgun (WGS) entry which is preliminary data.</text>
</comment>
<evidence type="ECO:0000313" key="1">
    <source>
        <dbReference type="EMBL" id="GAG40639.1"/>
    </source>
</evidence>
<gene>
    <name evidence="1" type="ORF">S01H1_65939</name>
</gene>
<proteinExistence type="predicted"/>
<name>X0XBT0_9ZZZZ</name>
<reference evidence="1" key="1">
    <citation type="journal article" date="2014" name="Front. Microbiol.">
        <title>High frequency of phylogenetically diverse reductive dehalogenase-homologous genes in deep subseafloor sedimentary metagenomes.</title>
        <authorList>
            <person name="Kawai M."/>
            <person name="Futagami T."/>
            <person name="Toyoda A."/>
            <person name="Takaki Y."/>
            <person name="Nishi S."/>
            <person name="Hori S."/>
            <person name="Arai W."/>
            <person name="Tsubouchi T."/>
            <person name="Morono Y."/>
            <person name="Uchiyama I."/>
            <person name="Ito T."/>
            <person name="Fujiyama A."/>
            <person name="Inagaki F."/>
            <person name="Takami H."/>
        </authorList>
    </citation>
    <scope>NUCLEOTIDE SEQUENCE</scope>
    <source>
        <strain evidence="1">Expedition CK06-06</strain>
    </source>
</reference>
<feature type="non-terminal residue" evidence="1">
    <location>
        <position position="1"/>
    </location>
</feature>
<dbReference type="EMBL" id="BARS01043568">
    <property type="protein sequence ID" value="GAG40639.1"/>
    <property type="molecule type" value="Genomic_DNA"/>
</dbReference>